<organism evidence="2 3">
    <name type="scientific">Microbacterium album</name>
    <dbReference type="NCBI Taxonomy" id="2053191"/>
    <lineage>
        <taxon>Bacteria</taxon>
        <taxon>Bacillati</taxon>
        <taxon>Actinomycetota</taxon>
        <taxon>Actinomycetes</taxon>
        <taxon>Micrococcales</taxon>
        <taxon>Microbacteriaceae</taxon>
        <taxon>Microbacterium</taxon>
    </lineage>
</organism>
<evidence type="ECO:0000313" key="2">
    <source>
        <dbReference type="EMBL" id="GGH47389.1"/>
    </source>
</evidence>
<dbReference type="AlphaFoldDB" id="A0A917IG93"/>
<dbReference type="PANTHER" id="PTHR43757">
    <property type="entry name" value="AMINOMETHYLTRANSFERASE"/>
    <property type="match status" value="1"/>
</dbReference>
<dbReference type="Pfam" id="PF01571">
    <property type="entry name" value="GCV_T"/>
    <property type="match status" value="1"/>
</dbReference>
<dbReference type="Proteomes" id="UP000657592">
    <property type="component" value="Unassembled WGS sequence"/>
</dbReference>
<dbReference type="PANTHER" id="PTHR43757:SF2">
    <property type="entry name" value="AMINOMETHYLTRANSFERASE, MITOCHONDRIAL"/>
    <property type="match status" value="1"/>
</dbReference>
<dbReference type="SUPFAM" id="SSF103025">
    <property type="entry name" value="Folate-binding domain"/>
    <property type="match status" value="1"/>
</dbReference>
<evidence type="ECO:0000313" key="3">
    <source>
        <dbReference type="Proteomes" id="UP000657592"/>
    </source>
</evidence>
<name>A0A917IG93_9MICO</name>
<protein>
    <submittedName>
        <fullName evidence="2">Glycine cleavage system protein T</fullName>
    </submittedName>
</protein>
<comment type="caution">
    <text evidence="2">The sequence shown here is derived from an EMBL/GenBank/DDBJ whole genome shotgun (WGS) entry which is preliminary data.</text>
</comment>
<dbReference type="InterPro" id="IPR006222">
    <property type="entry name" value="GCVT_N"/>
</dbReference>
<sequence length="472" mass="52341">MTAQNLQELLDASGDPVAHVRNSRVGNYVYPVVAPEYHNWRDEQLAWRTSAVLMDQTHHMDNLLISGRDAFKLVSDTAITSVANFAVDRAKQFIPVTPAGHVIGDGIMHREADDEFVFVGRAPSANWLRFQAEHGGYDVDLTIDRRSPNFPLGSAVTREYWRFQIQGPRAWDVIERLNGGPLEQIKFFAMDWITVDGVRARTLRHGMAGAPGLEIWGPYESYHRVRDFILEQGAEFGIVPVGARAYPPAAVESGWVPAPLPAIFTGDELRAYREWLPVDGYEATLSVAGSYVPESIEGYYLSPWELGYGNFVKFDHDFIGRSALEAYDVENGRKKVTLAWNPDDVKRILGSVVDVDGPQYKFLDLPLANYGYSGYDALLDADGNQVGLSLNNVAYTANERRVLSMGTVDANVPEGAELRLVWGEPDGGSGKVNVERHEQTEVRVVVSPTPFSAVARAEYQGGWRTAYASSNA</sequence>
<reference evidence="2" key="1">
    <citation type="journal article" date="2014" name="Int. J. Syst. Evol. Microbiol.">
        <title>Complete genome sequence of Corynebacterium casei LMG S-19264T (=DSM 44701T), isolated from a smear-ripened cheese.</title>
        <authorList>
            <consortium name="US DOE Joint Genome Institute (JGI-PGF)"/>
            <person name="Walter F."/>
            <person name="Albersmeier A."/>
            <person name="Kalinowski J."/>
            <person name="Ruckert C."/>
        </authorList>
    </citation>
    <scope>NUCLEOTIDE SEQUENCE</scope>
    <source>
        <strain evidence="2">CGMCC 1.15794</strain>
    </source>
</reference>
<evidence type="ECO:0000259" key="1">
    <source>
        <dbReference type="Pfam" id="PF01571"/>
    </source>
</evidence>
<feature type="domain" description="GCVT N-terminal" evidence="1">
    <location>
        <begin position="38"/>
        <end position="254"/>
    </location>
</feature>
<keyword evidence="3" id="KW-1185">Reference proteome</keyword>
<dbReference type="Gene3D" id="3.30.1360.120">
    <property type="entry name" value="Probable tRNA modification gtpase trme, domain 1"/>
    <property type="match status" value="1"/>
</dbReference>
<reference evidence="2" key="2">
    <citation type="submission" date="2020-09" db="EMBL/GenBank/DDBJ databases">
        <authorList>
            <person name="Sun Q."/>
            <person name="Zhou Y."/>
        </authorList>
    </citation>
    <scope>NUCLEOTIDE SEQUENCE</scope>
    <source>
        <strain evidence="2">CGMCC 1.15794</strain>
    </source>
</reference>
<dbReference type="EMBL" id="BMJY01000011">
    <property type="protein sequence ID" value="GGH47389.1"/>
    <property type="molecule type" value="Genomic_DNA"/>
</dbReference>
<dbReference type="InterPro" id="IPR028896">
    <property type="entry name" value="GcvT/YgfZ/DmdA"/>
</dbReference>
<dbReference type="InterPro" id="IPR027266">
    <property type="entry name" value="TrmE/GcvT-like"/>
</dbReference>
<gene>
    <name evidence="2" type="primary">gcvT</name>
    <name evidence="2" type="ORF">GCM10010921_24070</name>
</gene>
<dbReference type="RefSeq" id="WP_188756538.1">
    <property type="nucleotide sequence ID" value="NZ_BMJY01000011.1"/>
</dbReference>
<proteinExistence type="predicted"/>
<accession>A0A917IG93</accession>